<sequence>MAGDEIEISESKQIHRCSTNETVCPNIASPGSEMDRSFTGCLSPQTGVIPMTILVTGATGRVGRHVVNQLVKRGAAVRVLTRDPAKAGFPAGVEVAQGDLLDIDALRSAFAGVSTLFLLNAVTGDEFTQALVTLNIARESGVDRVVYLSVIHADRFVNVPHFAVKSGAERMIEQMGFSATILRPSYFIDNELMIKDVILNHGVYPMPIGGKGVAMVDARDIAEVAAIELIRRDQAPGKLPIETINLVGPDTLTGPDVAAIWSKILGRPVLYAGDDPTGFERNLATFMPKWMAYEMRLMAERYVSDGMIPEAGDVERLTRILGRPLHSYRDFATGIAAWA</sequence>
<dbReference type="CDD" id="cd05251">
    <property type="entry name" value="NmrA_like_SDR_a"/>
    <property type="match status" value="1"/>
</dbReference>
<keyword evidence="3" id="KW-1185">Reference proteome</keyword>
<dbReference type="InterPro" id="IPR008030">
    <property type="entry name" value="NmrA-like"/>
</dbReference>
<evidence type="ECO:0000259" key="1">
    <source>
        <dbReference type="Pfam" id="PF05368"/>
    </source>
</evidence>
<dbReference type="Pfam" id="PF05368">
    <property type="entry name" value="NmrA"/>
    <property type="match status" value="1"/>
</dbReference>
<dbReference type="Gene3D" id="3.90.25.10">
    <property type="entry name" value="UDP-galactose 4-epimerase, domain 1"/>
    <property type="match status" value="1"/>
</dbReference>
<dbReference type="SUPFAM" id="SSF51735">
    <property type="entry name" value="NAD(P)-binding Rossmann-fold domains"/>
    <property type="match status" value="1"/>
</dbReference>
<reference evidence="2 3" key="1">
    <citation type="submission" date="2023-07" db="EMBL/GenBank/DDBJ databases">
        <title>Sorghum-associated microbial communities from plants grown in Nebraska, USA.</title>
        <authorList>
            <person name="Schachtman D."/>
        </authorList>
    </citation>
    <scope>NUCLEOTIDE SEQUENCE [LARGE SCALE GENOMIC DNA]</scope>
    <source>
        <strain evidence="2 3">584</strain>
    </source>
</reference>
<feature type="domain" description="NmrA-like" evidence="1">
    <location>
        <begin position="52"/>
        <end position="300"/>
    </location>
</feature>
<dbReference type="InterPro" id="IPR051604">
    <property type="entry name" value="Ergot_Alk_Oxidoreductase"/>
</dbReference>
<dbReference type="EMBL" id="JAVDPW010000001">
    <property type="protein sequence ID" value="MDR6288121.1"/>
    <property type="molecule type" value="Genomic_DNA"/>
</dbReference>
<proteinExistence type="predicted"/>
<dbReference type="PANTHER" id="PTHR43162:SF1">
    <property type="entry name" value="PRESTALK A DIFFERENTIATION PROTEIN A"/>
    <property type="match status" value="1"/>
</dbReference>
<evidence type="ECO:0000313" key="3">
    <source>
        <dbReference type="Proteomes" id="UP001262410"/>
    </source>
</evidence>
<dbReference type="Gene3D" id="3.40.50.720">
    <property type="entry name" value="NAD(P)-binding Rossmann-like Domain"/>
    <property type="match status" value="1"/>
</dbReference>
<accession>A0ABU1JHP5</accession>
<name>A0ABU1JHP5_9PROT</name>
<dbReference type="InterPro" id="IPR036291">
    <property type="entry name" value="NAD(P)-bd_dom_sf"/>
</dbReference>
<comment type="caution">
    <text evidence="2">The sequence shown here is derived from an EMBL/GenBank/DDBJ whole genome shotgun (WGS) entry which is preliminary data.</text>
</comment>
<evidence type="ECO:0000313" key="2">
    <source>
        <dbReference type="EMBL" id="MDR6288121.1"/>
    </source>
</evidence>
<dbReference type="PANTHER" id="PTHR43162">
    <property type="match status" value="1"/>
</dbReference>
<protein>
    <submittedName>
        <fullName evidence="2">Uncharacterized protein YbjT (DUF2867 family)</fullName>
    </submittedName>
</protein>
<gene>
    <name evidence="2" type="ORF">E9232_000620</name>
</gene>
<dbReference type="Proteomes" id="UP001262410">
    <property type="component" value="Unassembled WGS sequence"/>
</dbReference>
<organism evidence="2 3">
    <name type="scientific">Inquilinus ginsengisoli</name>
    <dbReference type="NCBI Taxonomy" id="363840"/>
    <lineage>
        <taxon>Bacteria</taxon>
        <taxon>Pseudomonadati</taxon>
        <taxon>Pseudomonadota</taxon>
        <taxon>Alphaproteobacteria</taxon>
        <taxon>Rhodospirillales</taxon>
        <taxon>Rhodospirillaceae</taxon>
        <taxon>Inquilinus</taxon>
    </lineage>
</organism>
<dbReference type="RefSeq" id="WP_309792075.1">
    <property type="nucleotide sequence ID" value="NZ_JAVDPW010000001.1"/>
</dbReference>